<accession>A0ABY4QJC4</accession>
<evidence type="ECO:0008006" key="4">
    <source>
        <dbReference type="Google" id="ProtNLM"/>
    </source>
</evidence>
<dbReference type="EMBL" id="CP097320">
    <property type="protein sequence ID" value="UQX10448.1"/>
    <property type="molecule type" value="Genomic_DNA"/>
</dbReference>
<dbReference type="SUPFAM" id="SSF57625">
    <property type="entry name" value="Invertebrate chitin-binding proteins"/>
    <property type="match status" value="1"/>
</dbReference>
<protein>
    <recommendedName>
        <fullName evidence="4">Chitin-binding type-2 domain-containing protein</fullName>
    </recommendedName>
</protein>
<keyword evidence="3" id="KW-1185">Reference proteome</keyword>
<reference evidence="2" key="1">
    <citation type="submission" date="2022-05" db="EMBL/GenBank/DDBJ databases">
        <title>A methanotrophic Mycobacterium dominates a cave microbial ecosystem.</title>
        <authorList>
            <person name="Van Spanning R.J.M."/>
            <person name="Guan Q."/>
            <person name="Melkonian C."/>
            <person name="Gallant J."/>
            <person name="Polerecky L."/>
            <person name="Flot J.-F."/>
            <person name="Brandt B.W."/>
            <person name="Braster M."/>
            <person name="Iturbe Espinoza P."/>
            <person name="Aerts J."/>
            <person name="Meima-Franke M."/>
            <person name="Piersma S.R."/>
            <person name="Bunduc C."/>
            <person name="Ummels R."/>
            <person name="Pain A."/>
            <person name="Fleming E.J."/>
            <person name="van der Wel N."/>
            <person name="Gherman V.D."/>
            <person name="Sarbu S.M."/>
            <person name="Bodelier P.L.E."/>
            <person name="Bitter W."/>
        </authorList>
    </citation>
    <scope>NUCLEOTIDE SEQUENCE</scope>
    <source>
        <strain evidence="2">Sulfur Cave</strain>
    </source>
</reference>
<organism evidence="2 3">
    <name type="scientific">Candidatus Mycobacterium methanotrophicum</name>
    <dbReference type="NCBI Taxonomy" id="2943498"/>
    <lineage>
        <taxon>Bacteria</taxon>
        <taxon>Bacillati</taxon>
        <taxon>Actinomycetota</taxon>
        <taxon>Actinomycetes</taxon>
        <taxon>Mycobacteriales</taxon>
        <taxon>Mycobacteriaceae</taxon>
        <taxon>Mycobacterium</taxon>
    </lineage>
</organism>
<feature type="region of interest" description="Disordered" evidence="1">
    <location>
        <begin position="87"/>
        <end position="108"/>
    </location>
</feature>
<dbReference type="InterPro" id="IPR036508">
    <property type="entry name" value="Chitin-bd_dom_sf"/>
</dbReference>
<proteinExistence type="predicted"/>
<dbReference type="RefSeq" id="WP_249762935.1">
    <property type="nucleotide sequence ID" value="NZ_CP097320.1"/>
</dbReference>
<evidence type="ECO:0000313" key="3">
    <source>
        <dbReference type="Proteomes" id="UP001056610"/>
    </source>
</evidence>
<name>A0ABY4QJC4_9MYCO</name>
<gene>
    <name evidence="2" type="ORF">M5I08_20560</name>
</gene>
<evidence type="ECO:0000313" key="2">
    <source>
        <dbReference type="EMBL" id="UQX10448.1"/>
    </source>
</evidence>
<evidence type="ECO:0000256" key="1">
    <source>
        <dbReference type="SAM" id="MobiDB-lite"/>
    </source>
</evidence>
<dbReference type="Proteomes" id="UP001056610">
    <property type="component" value="Chromosome"/>
</dbReference>
<sequence length="108" mass="11237">MFTKINQVAVIGAAVAGVGWVTMVGAPVAHTQPPRIPPGNNITCGDTVGVQYVADPDNSNAYYVCEIGSQTQRIECPAAAKLVMSTPPNCSGPGVQPRLPQGNHHTMP</sequence>